<feature type="chain" id="PRO_5024275134" evidence="1">
    <location>
        <begin position="28"/>
        <end position="147"/>
    </location>
</feature>
<accession>A0A5N6P1N8</accession>
<gene>
    <name evidence="2" type="ORF">E3N88_16666</name>
</gene>
<evidence type="ECO:0000313" key="3">
    <source>
        <dbReference type="Proteomes" id="UP000326396"/>
    </source>
</evidence>
<reference evidence="2 3" key="1">
    <citation type="submission" date="2019-05" db="EMBL/GenBank/DDBJ databases">
        <title>Mikania micrantha, genome provides insights into the molecular mechanism of rapid growth.</title>
        <authorList>
            <person name="Liu B."/>
        </authorList>
    </citation>
    <scope>NUCLEOTIDE SEQUENCE [LARGE SCALE GENOMIC DNA]</scope>
    <source>
        <strain evidence="2">NLD-2019</strain>
        <tissue evidence="2">Leaf</tissue>
    </source>
</reference>
<organism evidence="2 3">
    <name type="scientific">Mikania micrantha</name>
    <name type="common">bitter vine</name>
    <dbReference type="NCBI Taxonomy" id="192012"/>
    <lineage>
        <taxon>Eukaryota</taxon>
        <taxon>Viridiplantae</taxon>
        <taxon>Streptophyta</taxon>
        <taxon>Embryophyta</taxon>
        <taxon>Tracheophyta</taxon>
        <taxon>Spermatophyta</taxon>
        <taxon>Magnoliopsida</taxon>
        <taxon>eudicotyledons</taxon>
        <taxon>Gunneridae</taxon>
        <taxon>Pentapetalae</taxon>
        <taxon>asterids</taxon>
        <taxon>campanulids</taxon>
        <taxon>Asterales</taxon>
        <taxon>Asteraceae</taxon>
        <taxon>Asteroideae</taxon>
        <taxon>Heliantheae alliance</taxon>
        <taxon>Eupatorieae</taxon>
        <taxon>Mikania</taxon>
    </lineage>
</organism>
<feature type="signal peptide" evidence="1">
    <location>
        <begin position="1"/>
        <end position="27"/>
    </location>
</feature>
<dbReference type="AlphaFoldDB" id="A0A5N6P1N8"/>
<comment type="caution">
    <text evidence="2">The sequence shown here is derived from an EMBL/GenBank/DDBJ whole genome shotgun (WGS) entry which is preliminary data.</text>
</comment>
<dbReference type="Proteomes" id="UP000326396">
    <property type="component" value="Linkage Group LG16"/>
</dbReference>
<keyword evidence="1" id="KW-0732">Signal</keyword>
<name>A0A5N6P1N8_9ASTR</name>
<keyword evidence="3" id="KW-1185">Reference proteome</keyword>
<dbReference type="EMBL" id="SZYD01000008">
    <property type="protein sequence ID" value="KAD5508963.1"/>
    <property type="molecule type" value="Genomic_DNA"/>
</dbReference>
<sequence>MVVNWNLISHMKILVLVNHLAISPSLGKGAKGNSLCVIIGGYFFKLKEAIFINGAKESLQEKWSGTSKFDRICCRALLVSDHIDTKITGPAAPSSLADVEKSTAAPVLVIQKALDLLKVKKVSLDVSQAPTHLAVPLLIKEPKEIPS</sequence>
<proteinExistence type="predicted"/>
<protein>
    <submittedName>
        <fullName evidence="2">Uncharacterized protein</fullName>
    </submittedName>
</protein>
<evidence type="ECO:0000256" key="1">
    <source>
        <dbReference type="SAM" id="SignalP"/>
    </source>
</evidence>
<evidence type="ECO:0000313" key="2">
    <source>
        <dbReference type="EMBL" id="KAD5508963.1"/>
    </source>
</evidence>